<keyword evidence="8" id="KW-0732">Signal</keyword>
<comment type="subcellular location">
    <subcellularLocation>
        <location evidence="1 7">Cell outer membrane</location>
        <topology evidence="1 7">Multi-pass membrane protein</topology>
    </subcellularLocation>
</comment>
<dbReference type="InterPro" id="IPR036942">
    <property type="entry name" value="Beta-barrel_TonB_sf"/>
</dbReference>
<dbReference type="Gene3D" id="2.40.170.20">
    <property type="entry name" value="TonB-dependent receptor, beta-barrel domain"/>
    <property type="match status" value="1"/>
</dbReference>
<reference evidence="10 11" key="1">
    <citation type="submission" date="2018-06" db="EMBL/GenBank/DDBJ databases">
        <title>Genomic Encyclopedia of Archaeal and Bacterial Type Strains, Phase II (KMG-II): from individual species to whole genera.</title>
        <authorList>
            <person name="Goeker M."/>
        </authorList>
    </citation>
    <scope>NUCLEOTIDE SEQUENCE [LARGE SCALE GENOMIC DNA]</scope>
    <source>
        <strain evidence="10 11">DSM 29821</strain>
    </source>
</reference>
<protein>
    <submittedName>
        <fullName evidence="10">TonB-linked SusC/RagA family outer membrane protein</fullName>
    </submittedName>
</protein>
<comment type="similarity">
    <text evidence="7">Belongs to the TonB-dependent receptor family.</text>
</comment>
<feature type="domain" description="TonB-dependent receptor plug" evidence="9">
    <location>
        <begin position="116"/>
        <end position="232"/>
    </location>
</feature>
<evidence type="ECO:0000256" key="1">
    <source>
        <dbReference type="ARBA" id="ARBA00004571"/>
    </source>
</evidence>
<dbReference type="InterPro" id="IPR012910">
    <property type="entry name" value="Plug_dom"/>
</dbReference>
<keyword evidence="3 7" id="KW-1134">Transmembrane beta strand</keyword>
<evidence type="ECO:0000256" key="5">
    <source>
        <dbReference type="ARBA" id="ARBA00023136"/>
    </source>
</evidence>
<dbReference type="OrthoDB" id="9768177at2"/>
<dbReference type="Pfam" id="PF07715">
    <property type="entry name" value="Plug"/>
    <property type="match status" value="1"/>
</dbReference>
<sequence>MKKGLFLWLLAVLSVFQALAQSRTITGKVTDAKDGSALPGVTVKIPGTNVGTLTSPNGEFKLTVGDKTSTLEFSFVGYAVQKVGITGRSSVNVLLEGDQKALNEVIVVGYGTQERKNVTASIAKIDGAALQNVASPSIDRQLAGQVAGVQATVASGVLGQPARIRIRGTNSLTSSGDPLYVVDGVPIIAGNQSGVTPNNPLGDLNPNDIESMEVLKDGAATAIYGSRAANGVVLITTKKGKQGKGKVNYDAWFASATPAKRFQLLNADEFIMIANEKYTNKGGAKQAFATPNPAGGNYDTDWQDVVFRNGFQQNHSLSVSGATEQNNYYFSLLYADLNGMLVGNNQKKYQARMRVEQKALDIVTFGINAGISNVTNYGLQTGTNALSNNVSAALRALPNVPVMLPDGSYNVNWAGNTLGLGSNLIPIADNYPNIKYPLDKNVFRNNNLNITGNTFVNVEILKGLNLRTQLGINLLNGEDYQYYDPKHGDGKGLNGYELQQAIPSFRYNWANTLSYNKTLGKSNVNAVAGFELQKSRERFYYAQGTGLSNTSLAGDNIVSGSLTTPTIGGGITERAFKSMFARASYTYADRYIVSASIRRDAISSLPIGNQNANLPGVSAGWRLSEESFFKHGNIANVVSNLKIRGGFAKVGNTEIGAFPYFGSFSGVNYGTLSGFTYGQLYNANLSFETSKKSNIGFDLGLLKDRITITADYFKNDIDGMILLVPTAPSLGIPNYTRPNVIAQNVGKMYNKGTEISVTSVNIHKGSFEWTTSANITFIKNEVTSLVSDITGTYNLTRQGRSIGELYGYVSKGVNSANGFPIYQKADGSLIQGNPASQSYSVYDPTKPADVSTAASLSPDDRQFLGKGTPTYFGGLTNTVKYKGFDFNIFLSFAGGNKIMNVTRQETLNNQKFQNNGKEILNRWTTPGQVTDVPKLWQGSDAFLLLSGNTNSRFVEKGDFIRAQNIGLGYSLPTNLINRAHLSSARFYFQVQNAFVITKYTGADPELNTSTGNLSPGVDYNTSPVPRTYTFGVNIGL</sequence>
<feature type="signal peptide" evidence="8">
    <location>
        <begin position="1"/>
        <end position="20"/>
    </location>
</feature>
<evidence type="ECO:0000256" key="7">
    <source>
        <dbReference type="PROSITE-ProRule" id="PRU01360"/>
    </source>
</evidence>
<dbReference type="EMBL" id="QLMA01000009">
    <property type="protein sequence ID" value="RAJ75486.1"/>
    <property type="molecule type" value="Genomic_DNA"/>
</dbReference>
<dbReference type="GO" id="GO:0009279">
    <property type="term" value="C:cell outer membrane"/>
    <property type="evidence" value="ECO:0007669"/>
    <property type="project" value="UniProtKB-SubCell"/>
</dbReference>
<gene>
    <name evidence="10" type="ORF">CLV59_109100</name>
</gene>
<keyword evidence="4 7" id="KW-0812">Transmembrane</keyword>
<evidence type="ECO:0000256" key="2">
    <source>
        <dbReference type="ARBA" id="ARBA00022448"/>
    </source>
</evidence>
<dbReference type="SUPFAM" id="SSF56935">
    <property type="entry name" value="Porins"/>
    <property type="match status" value="1"/>
</dbReference>
<evidence type="ECO:0000256" key="4">
    <source>
        <dbReference type="ARBA" id="ARBA00022692"/>
    </source>
</evidence>
<dbReference type="Pfam" id="PF13715">
    <property type="entry name" value="CarbopepD_reg_2"/>
    <property type="match status" value="1"/>
</dbReference>
<evidence type="ECO:0000256" key="3">
    <source>
        <dbReference type="ARBA" id="ARBA00022452"/>
    </source>
</evidence>
<accession>A0A327VNZ1</accession>
<keyword evidence="2 7" id="KW-0813">Transport</keyword>
<evidence type="ECO:0000259" key="9">
    <source>
        <dbReference type="Pfam" id="PF07715"/>
    </source>
</evidence>
<dbReference type="Gene3D" id="2.60.40.1120">
    <property type="entry name" value="Carboxypeptidase-like, regulatory domain"/>
    <property type="match status" value="1"/>
</dbReference>
<dbReference type="InterPro" id="IPR008969">
    <property type="entry name" value="CarboxyPept-like_regulatory"/>
</dbReference>
<comment type="caution">
    <text evidence="10">The sequence shown here is derived from an EMBL/GenBank/DDBJ whole genome shotgun (WGS) entry which is preliminary data.</text>
</comment>
<proteinExistence type="inferred from homology"/>
<dbReference type="InterPro" id="IPR023996">
    <property type="entry name" value="TonB-dep_OMP_SusC/RagA"/>
</dbReference>
<organism evidence="10 11">
    <name type="scientific">Chitinophaga dinghuensis</name>
    <dbReference type="NCBI Taxonomy" id="1539050"/>
    <lineage>
        <taxon>Bacteria</taxon>
        <taxon>Pseudomonadati</taxon>
        <taxon>Bacteroidota</taxon>
        <taxon>Chitinophagia</taxon>
        <taxon>Chitinophagales</taxon>
        <taxon>Chitinophagaceae</taxon>
        <taxon>Chitinophaga</taxon>
    </lineage>
</organism>
<evidence type="ECO:0000313" key="10">
    <source>
        <dbReference type="EMBL" id="RAJ75486.1"/>
    </source>
</evidence>
<dbReference type="InterPro" id="IPR039426">
    <property type="entry name" value="TonB-dep_rcpt-like"/>
</dbReference>
<dbReference type="Proteomes" id="UP000249819">
    <property type="component" value="Unassembled WGS sequence"/>
</dbReference>
<feature type="chain" id="PRO_5016468192" evidence="8">
    <location>
        <begin position="21"/>
        <end position="1036"/>
    </location>
</feature>
<evidence type="ECO:0000256" key="8">
    <source>
        <dbReference type="SAM" id="SignalP"/>
    </source>
</evidence>
<evidence type="ECO:0000313" key="11">
    <source>
        <dbReference type="Proteomes" id="UP000249819"/>
    </source>
</evidence>
<dbReference type="SUPFAM" id="SSF49464">
    <property type="entry name" value="Carboxypeptidase regulatory domain-like"/>
    <property type="match status" value="1"/>
</dbReference>
<keyword evidence="11" id="KW-1185">Reference proteome</keyword>
<keyword evidence="6 7" id="KW-0998">Cell outer membrane</keyword>
<dbReference type="NCBIfam" id="TIGR04057">
    <property type="entry name" value="SusC_RagA_signa"/>
    <property type="match status" value="1"/>
</dbReference>
<dbReference type="InterPro" id="IPR037066">
    <property type="entry name" value="Plug_dom_sf"/>
</dbReference>
<evidence type="ECO:0000256" key="6">
    <source>
        <dbReference type="ARBA" id="ARBA00023237"/>
    </source>
</evidence>
<dbReference type="Gene3D" id="2.170.130.10">
    <property type="entry name" value="TonB-dependent receptor, plug domain"/>
    <property type="match status" value="1"/>
</dbReference>
<name>A0A327VNZ1_9BACT</name>
<dbReference type="PROSITE" id="PS52016">
    <property type="entry name" value="TONB_DEPENDENT_REC_3"/>
    <property type="match status" value="1"/>
</dbReference>
<keyword evidence="5 7" id="KW-0472">Membrane</keyword>
<dbReference type="AlphaFoldDB" id="A0A327VNZ1"/>
<dbReference type="NCBIfam" id="TIGR04056">
    <property type="entry name" value="OMP_RagA_SusC"/>
    <property type="match status" value="1"/>
</dbReference>
<dbReference type="InterPro" id="IPR023997">
    <property type="entry name" value="TonB-dep_OMP_SusC/RagA_CS"/>
</dbReference>
<dbReference type="RefSeq" id="WP_111594650.1">
    <property type="nucleotide sequence ID" value="NZ_QLMA01000009.1"/>
</dbReference>